<feature type="transmembrane region" description="Helical" evidence="1">
    <location>
        <begin position="6"/>
        <end position="28"/>
    </location>
</feature>
<keyword evidence="1" id="KW-1133">Transmembrane helix</keyword>
<organism evidence="2 3">
    <name type="scientific">Geomonas propionica</name>
    <dbReference type="NCBI Taxonomy" id="2798582"/>
    <lineage>
        <taxon>Bacteria</taxon>
        <taxon>Pseudomonadati</taxon>
        <taxon>Thermodesulfobacteriota</taxon>
        <taxon>Desulfuromonadia</taxon>
        <taxon>Geobacterales</taxon>
        <taxon>Geobacteraceae</taxon>
        <taxon>Geomonas</taxon>
    </lineage>
</organism>
<evidence type="ECO:0000313" key="2">
    <source>
        <dbReference type="EMBL" id="MBJ6798831.1"/>
    </source>
</evidence>
<proteinExistence type="predicted"/>
<sequence>MEKVKTIAVNVAAIAVISLVLLWGNALYRQYVQFDKGEKGTASGDFPAAVAGYEAAIHMYTPGSSIVPRSAQKLWELGQMAEANHDKARALIAYRALRSSFYAVGGIWSPGKEWIELCDARIAALVKP</sequence>
<keyword evidence="1" id="KW-0472">Membrane</keyword>
<dbReference type="EMBL" id="JAEMHK010000001">
    <property type="protein sequence ID" value="MBJ6798831.1"/>
    <property type="molecule type" value="Genomic_DNA"/>
</dbReference>
<dbReference type="RefSeq" id="WP_199393357.1">
    <property type="nucleotide sequence ID" value="NZ_JAEMHK010000001.1"/>
</dbReference>
<reference evidence="2 3" key="1">
    <citation type="submission" date="2020-12" db="EMBL/GenBank/DDBJ databases">
        <title>Geomonas sp. Red259, isolated from paddy soil.</title>
        <authorList>
            <person name="Xu Z."/>
            <person name="Zhang Z."/>
            <person name="Masuda Y."/>
            <person name="Itoh H."/>
            <person name="Senoo K."/>
        </authorList>
    </citation>
    <scope>NUCLEOTIDE SEQUENCE [LARGE SCALE GENOMIC DNA]</scope>
    <source>
        <strain evidence="2 3">Red259</strain>
    </source>
</reference>
<dbReference type="Proteomes" id="UP000641025">
    <property type="component" value="Unassembled WGS sequence"/>
</dbReference>
<gene>
    <name evidence="2" type="ORF">JFN90_01630</name>
</gene>
<evidence type="ECO:0000313" key="3">
    <source>
        <dbReference type="Proteomes" id="UP000641025"/>
    </source>
</evidence>
<evidence type="ECO:0000256" key="1">
    <source>
        <dbReference type="SAM" id="Phobius"/>
    </source>
</evidence>
<name>A0ABS0YLQ2_9BACT</name>
<keyword evidence="1" id="KW-0812">Transmembrane</keyword>
<accession>A0ABS0YLQ2</accession>
<protein>
    <recommendedName>
        <fullName evidence="4">Tetratricopeptide repeat protein</fullName>
    </recommendedName>
</protein>
<comment type="caution">
    <text evidence="2">The sequence shown here is derived from an EMBL/GenBank/DDBJ whole genome shotgun (WGS) entry which is preliminary data.</text>
</comment>
<keyword evidence="3" id="KW-1185">Reference proteome</keyword>
<evidence type="ECO:0008006" key="4">
    <source>
        <dbReference type="Google" id="ProtNLM"/>
    </source>
</evidence>